<keyword evidence="11" id="KW-1185">Reference proteome</keyword>
<dbReference type="GO" id="GO:0015949">
    <property type="term" value="P:nucleobase-containing small molecule interconversion"/>
    <property type="evidence" value="ECO:0007669"/>
    <property type="project" value="TreeGrafter"/>
</dbReference>
<evidence type="ECO:0000256" key="1">
    <source>
        <dbReference type="ARBA" id="ARBA00009427"/>
    </source>
</evidence>
<dbReference type="InterPro" id="IPR003136">
    <property type="entry name" value="Cytidylate_kin"/>
</dbReference>
<dbReference type="SUPFAM" id="SSF52540">
    <property type="entry name" value="P-loop containing nucleoside triphosphate hydrolases"/>
    <property type="match status" value="1"/>
</dbReference>
<protein>
    <recommendedName>
        <fullName evidence="8">Cytidylate kinase</fullName>
        <shortName evidence="8">CK</shortName>
        <ecNumber evidence="8">2.7.4.25</ecNumber>
    </recommendedName>
    <alternativeName>
        <fullName evidence="8">Cytidine monophosphate kinase</fullName>
        <shortName evidence="8">CMP kinase</shortName>
    </alternativeName>
</protein>
<reference evidence="10 11" key="1">
    <citation type="submission" date="2019-08" db="EMBL/GenBank/DDBJ databases">
        <authorList>
            <person name="Chang H.C."/>
            <person name="Mun S.Y."/>
        </authorList>
    </citation>
    <scope>NUCLEOTIDE SEQUENCE [LARGE SCALE GENOMIC DNA]</scope>
    <source>
        <strain evidence="10 11">SK</strain>
    </source>
</reference>
<sequence length="230" mass="25052">MNEIQIAIDGPASAGKSTIAKILANDLKYVYVDTGAMYRAITVAVLRSGIAPEDESSVSALVPSLEISFAPGEPVQKVFLNQKEITQEIRSIEVTANVSEISSYAAVRDLMTQLQRKIANNGGVVMDGRDIGTTVLPKAEVKIFLIASVHERALRRYKENQAKGMTESLAEIEAAVQKRDYLDSTRLISPLKKASDAIEVDTTGLSISEVVKIIKQIINEKHANNELNLV</sequence>
<evidence type="ECO:0000256" key="7">
    <source>
        <dbReference type="ARBA" id="ARBA00048478"/>
    </source>
</evidence>
<dbReference type="OMA" id="RAITWWM"/>
<organism evidence="10 11">
    <name type="scientific">Weissella koreensis</name>
    <dbReference type="NCBI Taxonomy" id="165096"/>
    <lineage>
        <taxon>Bacteria</taxon>
        <taxon>Bacillati</taxon>
        <taxon>Bacillota</taxon>
        <taxon>Bacilli</taxon>
        <taxon>Lactobacillales</taxon>
        <taxon>Lactobacillaceae</taxon>
        <taxon>Weissella</taxon>
    </lineage>
</organism>
<comment type="catalytic activity">
    <reaction evidence="6 8">
        <text>dCMP + ATP = dCDP + ADP</text>
        <dbReference type="Rhea" id="RHEA:25094"/>
        <dbReference type="ChEBI" id="CHEBI:30616"/>
        <dbReference type="ChEBI" id="CHEBI:57566"/>
        <dbReference type="ChEBI" id="CHEBI:58593"/>
        <dbReference type="ChEBI" id="CHEBI:456216"/>
        <dbReference type="EC" id="2.7.4.25"/>
    </reaction>
</comment>
<dbReference type="CDD" id="cd02020">
    <property type="entry name" value="CMPK"/>
    <property type="match status" value="1"/>
</dbReference>
<gene>
    <name evidence="8" type="primary">cmk</name>
    <name evidence="10" type="ORF">FY536_06650</name>
</gene>
<dbReference type="RefSeq" id="WP_006845295.1">
    <property type="nucleotide sequence ID" value="NZ_CP026847.1"/>
</dbReference>
<evidence type="ECO:0000256" key="6">
    <source>
        <dbReference type="ARBA" id="ARBA00047615"/>
    </source>
</evidence>
<feature type="domain" description="Cytidylate kinase" evidence="9">
    <location>
        <begin position="6"/>
        <end position="219"/>
    </location>
</feature>
<dbReference type="GO" id="GO:0036431">
    <property type="term" value="F:dCMP kinase activity"/>
    <property type="evidence" value="ECO:0007669"/>
    <property type="project" value="InterPro"/>
</dbReference>
<keyword evidence="8" id="KW-0963">Cytoplasm</keyword>
<evidence type="ECO:0000256" key="8">
    <source>
        <dbReference type="HAMAP-Rule" id="MF_00238"/>
    </source>
</evidence>
<name>A0A7H1MNA8_9LACO</name>
<evidence type="ECO:0000256" key="3">
    <source>
        <dbReference type="ARBA" id="ARBA00022741"/>
    </source>
</evidence>
<evidence type="ECO:0000256" key="5">
    <source>
        <dbReference type="ARBA" id="ARBA00022840"/>
    </source>
</evidence>
<dbReference type="InterPro" id="IPR027417">
    <property type="entry name" value="P-loop_NTPase"/>
</dbReference>
<dbReference type="Proteomes" id="UP000516446">
    <property type="component" value="Chromosome"/>
</dbReference>
<dbReference type="EMBL" id="CP043431">
    <property type="protein sequence ID" value="QNT64944.1"/>
    <property type="molecule type" value="Genomic_DNA"/>
</dbReference>
<keyword evidence="2 8" id="KW-0808">Transferase</keyword>
<evidence type="ECO:0000256" key="4">
    <source>
        <dbReference type="ARBA" id="ARBA00022777"/>
    </source>
</evidence>
<dbReference type="GO" id="GO:0005524">
    <property type="term" value="F:ATP binding"/>
    <property type="evidence" value="ECO:0007669"/>
    <property type="project" value="UniProtKB-UniRule"/>
</dbReference>
<proteinExistence type="inferred from homology"/>
<accession>A0A7H1MNA8</accession>
<dbReference type="EC" id="2.7.4.25" evidence="8"/>
<dbReference type="GO" id="GO:0006220">
    <property type="term" value="P:pyrimidine nucleotide metabolic process"/>
    <property type="evidence" value="ECO:0007669"/>
    <property type="project" value="UniProtKB-UniRule"/>
</dbReference>
<dbReference type="AlphaFoldDB" id="A0A7H1MNA8"/>
<keyword evidence="3 8" id="KW-0547">Nucleotide-binding</keyword>
<dbReference type="GO" id="GO:0005829">
    <property type="term" value="C:cytosol"/>
    <property type="evidence" value="ECO:0007669"/>
    <property type="project" value="TreeGrafter"/>
</dbReference>
<dbReference type="Pfam" id="PF02224">
    <property type="entry name" value="Cytidylate_kin"/>
    <property type="match status" value="1"/>
</dbReference>
<dbReference type="Gene3D" id="3.40.50.300">
    <property type="entry name" value="P-loop containing nucleotide triphosphate hydrolases"/>
    <property type="match status" value="1"/>
</dbReference>
<evidence type="ECO:0000259" key="9">
    <source>
        <dbReference type="Pfam" id="PF02224"/>
    </source>
</evidence>
<evidence type="ECO:0000256" key="2">
    <source>
        <dbReference type="ARBA" id="ARBA00022679"/>
    </source>
</evidence>
<keyword evidence="5 8" id="KW-0067">ATP-binding</keyword>
<evidence type="ECO:0000313" key="11">
    <source>
        <dbReference type="Proteomes" id="UP000516446"/>
    </source>
</evidence>
<dbReference type="PANTHER" id="PTHR21299:SF2">
    <property type="entry name" value="CYTIDYLATE KINASE"/>
    <property type="match status" value="1"/>
</dbReference>
<evidence type="ECO:0000313" key="10">
    <source>
        <dbReference type="EMBL" id="QNT64944.1"/>
    </source>
</evidence>
<comment type="subcellular location">
    <subcellularLocation>
        <location evidence="8">Cytoplasm</location>
    </subcellularLocation>
</comment>
<dbReference type="PANTHER" id="PTHR21299">
    <property type="entry name" value="CYTIDYLATE KINASE/PANTOATE-BETA-ALANINE LIGASE"/>
    <property type="match status" value="1"/>
</dbReference>
<dbReference type="HAMAP" id="MF_00238">
    <property type="entry name" value="Cytidyl_kinase_type1"/>
    <property type="match status" value="1"/>
</dbReference>
<keyword evidence="4 8" id="KW-0418">Kinase</keyword>
<comment type="catalytic activity">
    <reaction evidence="7 8">
        <text>CMP + ATP = CDP + ADP</text>
        <dbReference type="Rhea" id="RHEA:11600"/>
        <dbReference type="ChEBI" id="CHEBI:30616"/>
        <dbReference type="ChEBI" id="CHEBI:58069"/>
        <dbReference type="ChEBI" id="CHEBI:60377"/>
        <dbReference type="ChEBI" id="CHEBI:456216"/>
        <dbReference type="EC" id="2.7.4.25"/>
    </reaction>
</comment>
<dbReference type="InterPro" id="IPR011994">
    <property type="entry name" value="Cytidylate_kinase_dom"/>
</dbReference>
<dbReference type="NCBIfam" id="TIGR00017">
    <property type="entry name" value="cmk"/>
    <property type="match status" value="1"/>
</dbReference>
<feature type="binding site" evidence="8">
    <location>
        <begin position="10"/>
        <end position="18"/>
    </location>
    <ligand>
        <name>ATP</name>
        <dbReference type="ChEBI" id="CHEBI:30616"/>
    </ligand>
</feature>
<comment type="similarity">
    <text evidence="1 8">Belongs to the cytidylate kinase family. Type 1 subfamily.</text>
</comment>